<gene>
    <name evidence="1" type="ORF">PHYPA_020182</name>
</gene>
<sequence>MGLKSDSLRSPFPRCCERENPAAFIAFVPPIEHPRSSGGHGSQNHNNKNTQGLLCHKAKGTTILSALKLGQENYTNNSTSCINGRDLSALAKYLLLAVYSQSQVLPPTLQKLASL</sequence>
<keyword evidence="3" id="KW-1185">Reference proteome</keyword>
<organism evidence="1">
    <name type="scientific">Physcomitrium patens</name>
    <name type="common">Spreading-leaved earth moss</name>
    <name type="synonym">Physcomitrella patens</name>
    <dbReference type="NCBI Taxonomy" id="3218"/>
    <lineage>
        <taxon>Eukaryota</taxon>
        <taxon>Viridiplantae</taxon>
        <taxon>Streptophyta</taxon>
        <taxon>Embryophyta</taxon>
        <taxon>Bryophyta</taxon>
        <taxon>Bryophytina</taxon>
        <taxon>Bryopsida</taxon>
        <taxon>Funariidae</taxon>
        <taxon>Funariales</taxon>
        <taxon>Funariaceae</taxon>
        <taxon>Physcomitrium</taxon>
    </lineage>
</organism>
<accession>A0A2K1JEE6</accession>
<reference evidence="1 3" key="2">
    <citation type="journal article" date="2018" name="Plant J.">
        <title>The Physcomitrella patens chromosome-scale assembly reveals moss genome structure and evolution.</title>
        <authorList>
            <person name="Lang D."/>
            <person name="Ullrich K.K."/>
            <person name="Murat F."/>
            <person name="Fuchs J."/>
            <person name="Jenkins J."/>
            <person name="Haas F.B."/>
            <person name="Piednoel M."/>
            <person name="Gundlach H."/>
            <person name="Van Bel M."/>
            <person name="Meyberg R."/>
            <person name="Vives C."/>
            <person name="Morata J."/>
            <person name="Symeonidi A."/>
            <person name="Hiss M."/>
            <person name="Muchero W."/>
            <person name="Kamisugi Y."/>
            <person name="Saleh O."/>
            <person name="Blanc G."/>
            <person name="Decker E.L."/>
            <person name="van Gessel N."/>
            <person name="Grimwood J."/>
            <person name="Hayes R.D."/>
            <person name="Graham S.W."/>
            <person name="Gunter L.E."/>
            <person name="McDaniel S.F."/>
            <person name="Hoernstein S.N.W."/>
            <person name="Larsson A."/>
            <person name="Li F.W."/>
            <person name="Perroud P.F."/>
            <person name="Phillips J."/>
            <person name="Ranjan P."/>
            <person name="Rokshar D.S."/>
            <person name="Rothfels C.J."/>
            <person name="Schneider L."/>
            <person name="Shu S."/>
            <person name="Stevenson D.W."/>
            <person name="Thummler F."/>
            <person name="Tillich M."/>
            <person name="Villarreal Aguilar J.C."/>
            <person name="Widiez T."/>
            <person name="Wong G.K."/>
            <person name="Wymore A."/>
            <person name="Zhang Y."/>
            <person name="Zimmer A.D."/>
            <person name="Quatrano R.S."/>
            <person name="Mayer K.F.X."/>
            <person name="Goodstein D."/>
            <person name="Casacuberta J.M."/>
            <person name="Vandepoele K."/>
            <person name="Reski R."/>
            <person name="Cuming A.C."/>
            <person name="Tuskan G.A."/>
            <person name="Maumus F."/>
            <person name="Salse J."/>
            <person name="Schmutz J."/>
            <person name="Rensing S.A."/>
        </authorList>
    </citation>
    <scope>NUCLEOTIDE SEQUENCE [LARGE SCALE GENOMIC DNA]</scope>
    <source>
        <strain evidence="2 3">cv. Gransden 2004</strain>
    </source>
</reference>
<dbReference type="EMBL" id="ABEU02000015">
    <property type="protein sequence ID" value="PNR39902.1"/>
    <property type="molecule type" value="Genomic_DNA"/>
</dbReference>
<dbReference type="Gramene" id="Pp3c15_24020V3.1">
    <property type="protein sequence ID" value="Pp3c15_24020V3.1"/>
    <property type="gene ID" value="Pp3c15_24020"/>
</dbReference>
<dbReference type="AlphaFoldDB" id="A0A2K1JEE6"/>
<protein>
    <submittedName>
        <fullName evidence="1 2">Uncharacterized protein</fullName>
    </submittedName>
</protein>
<dbReference type="EnsemblPlants" id="Pp3c15_24020V3.1">
    <property type="protein sequence ID" value="Pp3c15_24020V3.1"/>
    <property type="gene ID" value="Pp3c15_24020"/>
</dbReference>
<evidence type="ECO:0000313" key="1">
    <source>
        <dbReference type="EMBL" id="PNR39902.1"/>
    </source>
</evidence>
<proteinExistence type="predicted"/>
<evidence type="ECO:0000313" key="2">
    <source>
        <dbReference type="EnsemblPlants" id="Pp3c15_24020V3.1"/>
    </source>
</evidence>
<evidence type="ECO:0000313" key="3">
    <source>
        <dbReference type="Proteomes" id="UP000006727"/>
    </source>
</evidence>
<reference evidence="2" key="3">
    <citation type="submission" date="2020-12" db="UniProtKB">
        <authorList>
            <consortium name="EnsemblPlants"/>
        </authorList>
    </citation>
    <scope>IDENTIFICATION</scope>
</reference>
<dbReference type="InParanoid" id="A0A2K1JEE6"/>
<name>A0A2K1JEE6_PHYPA</name>
<dbReference type="PaxDb" id="3218-PP1S66_192V6.1"/>
<reference evidence="1 3" key="1">
    <citation type="journal article" date="2008" name="Science">
        <title>The Physcomitrella genome reveals evolutionary insights into the conquest of land by plants.</title>
        <authorList>
            <person name="Rensing S."/>
            <person name="Lang D."/>
            <person name="Zimmer A."/>
            <person name="Terry A."/>
            <person name="Salamov A."/>
            <person name="Shapiro H."/>
            <person name="Nishiyama T."/>
            <person name="Perroud P.-F."/>
            <person name="Lindquist E."/>
            <person name="Kamisugi Y."/>
            <person name="Tanahashi T."/>
            <person name="Sakakibara K."/>
            <person name="Fujita T."/>
            <person name="Oishi K."/>
            <person name="Shin-I T."/>
            <person name="Kuroki Y."/>
            <person name="Toyoda A."/>
            <person name="Suzuki Y."/>
            <person name="Hashimoto A."/>
            <person name="Yamaguchi K."/>
            <person name="Sugano A."/>
            <person name="Kohara Y."/>
            <person name="Fujiyama A."/>
            <person name="Anterola A."/>
            <person name="Aoki S."/>
            <person name="Ashton N."/>
            <person name="Barbazuk W.B."/>
            <person name="Barker E."/>
            <person name="Bennetzen J."/>
            <person name="Bezanilla M."/>
            <person name="Blankenship R."/>
            <person name="Cho S.H."/>
            <person name="Dutcher S."/>
            <person name="Estelle M."/>
            <person name="Fawcett J.A."/>
            <person name="Gundlach H."/>
            <person name="Hanada K."/>
            <person name="Heyl A."/>
            <person name="Hicks K.A."/>
            <person name="Hugh J."/>
            <person name="Lohr M."/>
            <person name="Mayer K."/>
            <person name="Melkozernov A."/>
            <person name="Murata T."/>
            <person name="Nelson D."/>
            <person name="Pils B."/>
            <person name="Prigge M."/>
            <person name="Reiss B."/>
            <person name="Renner T."/>
            <person name="Rombauts S."/>
            <person name="Rushton P."/>
            <person name="Sanderfoot A."/>
            <person name="Schween G."/>
            <person name="Shiu S.-H."/>
            <person name="Stueber K."/>
            <person name="Theodoulou F.L."/>
            <person name="Tu H."/>
            <person name="Van de Peer Y."/>
            <person name="Verrier P.J."/>
            <person name="Waters E."/>
            <person name="Wood A."/>
            <person name="Yang L."/>
            <person name="Cove D."/>
            <person name="Cuming A."/>
            <person name="Hasebe M."/>
            <person name="Lucas S."/>
            <person name="Mishler D.B."/>
            <person name="Reski R."/>
            <person name="Grigoriev I."/>
            <person name="Quatrano R.S."/>
            <person name="Boore J.L."/>
        </authorList>
    </citation>
    <scope>NUCLEOTIDE SEQUENCE [LARGE SCALE GENOMIC DNA]</scope>
    <source>
        <strain evidence="2 3">cv. Gransden 2004</strain>
    </source>
</reference>
<dbReference type="Proteomes" id="UP000006727">
    <property type="component" value="Chromosome 15"/>
</dbReference>